<reference evidence="2" key="2">
    <citation type="submission" date="2021-09" db="EMBL/GenBank/DDBJ databases">
        <authorList>
            <person name="Jia N."/>
            <person name="Wang J."/>
            <person name="Shi W."/>
            <person name="Du L."/>
            <person name="Sun Y."/>
            <person name="Zhan W."/>
            <person name="Jiang J."/>
            <person name="Wang Q."/>
            <person name="Zhang B."/>
            <person name="Ji P."/>
            <person name="Sakyi L.B."/>
            <person name="Cui X."/>
            <person name="Yuan T."/>
            <person name="Jiang B."/>
            <person name="Yang W."/>
            <person name="Lam T.T.-Y."/>
            <person name="Chang Q."/>
            <person name="Ding S."/>
            <person name="Wang X."/>
            <person name="Zhu J."/>
            <person name="Ruan X."/>
            <person name="Zhao L."/>
            <person name="Wei J."/>
            <person name="Que T."/>
            <person name="Du C."/>
            <person name="Cheng J."/>
            <person name="Dai P."/>
            <person name="Han X."/>
            <person name="Huang E."/>
            <person name="Gao Y."/>
            <person name="Liu J."/>
            <person name="Shao H."/>
            <person name="Ye R."/>
            <person name="Li L."/>
            <person name="Wei W."/>
            <person name="Wang X."/>
            <person name="Wang C."/>
            <person name="Huo Q."/>
            <person name="Li W."/>
            <person name="Guo W."/>
            <person name="Chen H."/>
            <person name="Chen S."/>
            <person name="Zhou L."/>
            <person name="Zhou L."/>
            <person name="Ni X."/>
            <person name="Tian J."/>
            <person name="Zhou Y."/>
            <person name="Sheng Y."/>
            <person name="Liu T."/>
            <person name="Pan Y."/>
            <person name="Xia L."/>
            <person name="Li J."/>
            <person name="Zhao F."/>
            <person name="Cao W."/>
        </authorList>
    </citation>
    <scope>NUCLEOTIDE SEQUENCE</scope>
    <source>
        <strain evidence="2">Rsan-2018</strain>
        <tissue evidence="2">Larvae</tissue>
    </source>
</reference>
<dbReference type="InterPro" id="IPR000608">
    <property type="entry name" value="UBC"/>
</dbReference>
<dbReference type="SUPFAM" id="SSF54495">
    <property type="entry name" value="UBC-like"/>
    <property type="match status" value="1"/>
</dbReference>
<name>A0A9D4PWC3_RHISA</name>
<dbReference type="SMART" id="SM00212">
    <property type="entry name" value="UBCc"/>
    <property type="match status" value="1"/>
</dbReference>
<dbReference type="EMBL" id="JABSTV010001250">
    <property type="protein sequence ID" value="KAH7956935.1"/>
    <property type="molecule type" value="Genomic_DNA"/>
</dbReference>
<keyword evidence="3" id="KW-1185">Reference proteome</keyword>
<dbReference type="Pfam" id="PF00179">
    <property type="entry name" value="UQ_con"/>
    <property type="match status" value="1"/>
</dbReference>
<accession>A0A9D4PWC3</accession>
<dbReference type="InterPro" id="IPR016135">
    <property type="entry name" value="UBQ-conjugating_enzyme/RWD"/>
</dbReference>
<sequence length="242" mass="27482">MAAVPWHIIEDQEDTFLQRPDRVCRPGARGIFVTPVEANFTRVHCVVLGPAQTPFEKGFWHVLVKFPADYPSSPPRLLNLTTDAGNVCLHPRLPGSGRVDLKILKTSGQDGAWSPPKTPKDVLCALRYELTKTESSRHGTREQRRLFDTIRHETVRVAVCGNMEAWLGNAPNIPQQLRVRVCAAFFAHHEWYVTKMQKNVHLDGQKMSTSLGDIGNFHHELLVQQLQNFLQVEIDFDELDNE</sequence>
<dbReference type="Gene3D" id="3.10.110.10">
    <property type="entry name" value="Ubiquitin Conjugating Enzyme"/>
    <property type="match status" value="1"/>
</dbReference>
<comment type="caution">
    <text evidence="2">The sequence shown here is derived from an EMBL/GenBank/DDBJ whole genome shotgun (WGS) entry which is preliminary data.</text>
</comment>
<evidence type="ECO:0000313" key="3">
    <source>
        <dbReference type="Proteomes" id="UP000821837"/>
    </source>
</evidence>
<proteinExistence type="predicted"/>
<dbReference type="VEuPathDB" id="VectorBase:RSAN_046654"/>
<dbReference type="PANTHER" id="PTHR24067">
    <property type="entry name" value="UBIQUITIN-CONJUGATING ENZYME E2"/>
    <property type="match status" value="1"/>
</dbReference>
<reference evidence="2" key="1">
    <citation type="journal article" date="2020" name="Cell">
        <title>Large-Scale Comparative Analyses of Tick Genomes Elucidate Their Genetic Diversity and Vector Capacities.</title>
        <authorList>
            <consortium name="Tick Genome and Microbiome Consortium (TIGMIC)"/>
            <person name="Jia N."/>
            <person name="Wang J."/>
            <person name="Shi W."/>
            <person name="Du L."/>
            <person name="Sun Y."/>
            <person name="Zhan W."/>
            <person name="Jiang J.F."/>
            <person name="Wang Q."/>
            <person name="Zhang B."/>
            <person name="Ji P."/>
            <person name="Bell-Sakyi L."/>
            <person name="Cui X.M."/>
            <person name="Yuan T.T."/>
            <person name="Jiang B.G."/>
            <person name="Yang W.F."/>
            <person name="Lam T.T."/>
            <person name="Chang Q.C."/>
            <person name="Ding S.J."/>
            <person name="Wang X.J."/>
            <person name="Zhu J.G."/>
            <person name="Ruan X.D."/>
            <person name="Zhao L."/>
            <person name="Wei J.T."/>
            <person name="Ye R.Z."/>
            <person name="Que T.C."/>
            <person name="Du C.H."/>
            <person name="Zhou Y.H."/>
            <person name="Cheng J.X."/>
            <person name="Dai P.F."/>
            <person name="Guo W.B."/>
            <person name="Han X.H."/>
            <person name="Huang E.J."/>
            <person name="Li L.F."/>
            <person name="Wei W."/>
            <person name="Gao Y.C."/>
            <person name="Liu J.Z."/>
            <person name="Shao H.Z."/>
            <person name="Wang X."/>
            <person name="Wang C.C."/>
            <person name="Yang T.C."/>
            <person name="Huo Q.B."/>
            <person name="Li W."/>
            <person name="Chen H.Y."/>
            <person name="Chen S.E."/>
            <person name="Zhou L.G."/>
            <person name="Ni X.B."/>
            <person name="Tian J.H."/>
            <person name="Sheng Y."/>
            <person name="Liu T."/>
            <person name="Pan Y.S."/>
            <person name="Xia L.Y."/>
            <person name="Li J."/>
            <person name="Zhao F."/>
            <person name="Cao W.C."/>
        </authorList>
    </citation>
    <scope>NUCLEOTIDE SEQUENCE</scope>
    <source>
        <strain evidence="2">Rsan-2018</strain>
    </source>
</reference>
<gene>
    <name evidence="2" type="ORF">HPB52_013626</name>
</gene>
<protein>
    <recommendedName>
        <fullName evidence="1">UBC core domain-containing protein</fullName>
    </recommendedName>
</protein>
<dbReference type="AlphaFoldDB" id="A0A9D4PWC3"/>
<organism evidence="2 3">
    <name type="scientific">Rhipicephalus sanguineus</name>
    <name type="common">Brown dog tick</name>
    <name type="synonym">Ixodes sanguineus</name>
    <dbReference type="NCBI Taxonomy" id="34632"/>
    <lineage>
        <taxon>Eukaryota</taxon>
        <taxon>Metazoa</taxon>
        <taxon>Ecdysozoa</taxon>
        <taxon>Arthropoda</taxon>
        <taxon>Chelicerata</taxon>
        <taxon>Arachnida</taxon>
        <taxon>Acari</taxon>
        <taxon>Parasitiformes</taxon>
        <taxon>Ixodida</taxon>
        <taxon>Ixodoidea</taxon>
        <taxon>Ixodidae</taxon>
        <taxon>Rhipicephalinae</taxon>
        <taxon>Rhipicephalus</taxon>
        <taxon>Rhipicephalus</taxon>
    </lineage>
</organism>
<evidence type="ECO:0000313" key="2">
    <source>
        <dbReference type="EMBL" id="KAH7956935.1"/>
    </source>
</evidence>
<dbReference type="InterPro" id="IPR050113">
    <property type="entry name" value="Ub_conjugating_enzyme"/>
</dbReference>
<dbReference type="PROSITE" id="PS50127">
    <property type="entry name" value="UBC_2"/>
    <property type="match status" value="1"/>
</dbReference>
<feature type="domain" description="UBC core" evidence="1">
    <location>
        <begin position="11"/>
        <end position="167"/>
    </location>
</feature>
<evidence type="ECO:0000259" key="1">
    <source>
        <dbReference type="PROSITE" id="PS50127"/>
    </source>
</evidence>
<dbReference type="Proteomes" id="UP000821837">
    <property type="component" value="Unassembled WGS sequence"/>
</dbReference>